<feature type="compositionally biased region" description="Basic residues" evidence="1">
    <location>
        <begin position="296"/>
        <end position="311"/>
    </location>
</feature>
<dbReference type="InterPro" id="IPR036397">
    <property type="entry name" value="RNaseH_sf"/>
</dbReference>
<dbReference type="PANTHER" id="PTHR47331:SF1">
    <property type="entry name" value="GAG-LIKE PROTEIN"/>
    <property type="match status" value="1"/>
</dbReference>
<dbReference type="OrthoDB" id="10049357at2759"/>
<reference evidence="3" key="1">
    <citation type="submission" date="2021-03" db="EMBL/GenBank/DDBJ databases">
        <title>Chromosome level genome of the anhydrobiotic midge Polypedilum vanderplanki.</title>
        <authorList>
            <person name="Yoshida Y."/>
            <person name="Kikawada T."/>
            <person name="Gusev O."/>
        </authorList>
    </citation>
    <scope>NUCLEOTIDE SEQUENCE</scope>
    <source>
        <strain evidence="3">NIAS01</strain>
        <tissue evidence="3">Whole body or cell culture</tissue>
    </source>
</reference>
<dbReference type="InterPro" id="IPR040676">
    <property type="entry name" value="DUF5641"/>
</dbReference>
<gene>
    <name evidence="3" type="ORF">PVAND_014305</name>
</gene>
<feature type="region of interest" description="Disordered" evidence="1">
    <location>
        <begin position="240"/>
        <end position="275"/>
    </location>
</feature>
<evidence type="ECO:0000259" key="2">
    <source>
        <dbReference type="Pfam" id="PF18701"/>
    </source>
</evidence>
<evidence type="ECO:0000313" key="4">
    <source>
        <dbReference type="Proteomes" id="UP001107558"/>
    </source>
</evidence>
<protein>
    <recommendedName>
        <fullName evidence="2">DUF5641 domain-containing protein</fullName>
    </recommendedName>
</protein>
<evidence type="ECO:0000313" key="3">
    <source>
        <dbReference type="EMBL" id="KAG5685107.1"/>
    </source>
</evidence>
<proteinExistence type="predicted"/>
<dbReference type="EMBL" id="JADBJN010000001">
    <property type="protein sequence ID" value="KAG5685107.1"/>
    <property type="molecule type" value="Genomic_DNA"/>
</dbReference>
<dbReference type="SUPFAM" id="SSF53098">
    <property type="entry name" value="Ribonuclease H-like"/>
    <property type="match status" value="1"/>
</dbReference>
<feature type="compositionally biased region" description="Basic residues" evidence="1">
    <location>
        <begin position="243"/>
        <end position="258"/>
    </location>
</feature>
<dbReference type="GO" id="GO:0003676">
    <property type="term" value="F:nucleic acid binding"/>
    <property type="evidence" value="ECO:0007669"/>
    <property type="project" value="InterPro"/>
</dbReference>
<dbReference type="InterPro" id="IPR012337">
    <property type="entry name" value="RNaseH-like_sf"/>
</dbReference>
<keyword evidence="4" id="KW-1185">Reference proteome</keyword>
<organism evidence="3 4">
    <name type="scientific">Polypedilum vanderplanki</name>
    <name type="common">Sleeping chironomid midge</name>
    <dbReference type="NCBI Taxonomy" id="319348"/>
    <lineage>
        <taxon>Eukaryota</taxon>
        <taxon>Metazoa</taxon>
        <taxon>Ecdysozoa</taxon>
        <taxon>Arthropoda</taxon>
        <taxon>Hexapoda</taxon>
        <taxon>Insecta</taxon>
        <taxon>Pterygota</taxon>
        <taxon>Neoptera</taxon>
        <taxon>Endopterygota</taxon>
        <taxon>Diptera</taxon>
        <taxon>Nematocera</taxon>
        <taxon>Chironomoidea</taxon>
        <taxon>Chironomidae</taxon>
        <taxon>Chironominae</taxon>
        <taxon>Polypedilum</taxon>
        <taxon>Polypedilum</taxon>
    </lineage>
</organism>
<comment type="caution">
    <text evidence="3">The sequence shown here is derived from an EMBL/GenBank/DDBJ whole genome shotgun (WGS) entry which is preliminary data.</text>
</comment>
<dbReference type="Proteomes" id="UP001107558">
    <property type="component" value="Chromosome 1"/>
</dbReference>
<name>A0A9J6CTN4_POLVA</name>
<dbReference type="AlphaFoldDB" id="A0A9J6CTN4"/>
<feature type="region of interest" description="Disordered" evidence="1">
    <location>
        <begin position="295"/>
        <end position="319"/>
    </location>
</feature>
<dbReference type="Gene3D" id="3.30.420.10">
    <property type="entry name" value="Ribonuclease H-like superfamily/Ribonuclease H"/>
    <property type="match status" value="1"/>
</dbReference>
<dbReference type="PANTHER" id="PTHR47331">
    <property type="entry name" value="PHD-TYPE DOMAIN-CONTAINING PROTEIN"/>
    <property type="match status" value="1"/>
</dbReference>
<accession>A0A9J6CTN4</accession>
<evidence type="ECO:0000256" key="1">
    <source>
        <dbReference type="SAM" id="MobiDB-lite"/>
    </source>
</evidence>
<sequence>MDAQSTLAAITSAYAAHGPIIRLISDNGTNFTGASNILHRAQENLKDFRWSFIPVRSAWMGGMWERMIKEVKRSLKEVINNKWIELTSFKIAMFETMHRINCRPLTHLSISHEDEEILTPHHLAKNKPGWPLLPSAHTLKMSGKGIDERTYYAKGQKLADMLTRRFYEHYLTELTQRTKWNKKNPNLKLGDLVLIIDPTQTRSTWLRGIINSFVPGRDGIARIAEVKTCYATTTFCMPETNRKEHHPRSRHKKPHSSRRTSSPSPRRPRRDVSKERFRRFEDLRDVIEAKKEQKHVQFRSLKKNSNLKKRREQRETSTLNNPIRHAQKDEFEDVPLDVNIPEFLLLLSRTLRSVIGISREFNYDEEVAATGPGIYIYVTQQDEVEAAVAHGILFDFKDGTRRIRPFLMPLTIVSLLDDSIKSIPNIQFVSNITNQQFNSDKYKTCNSLHFRRCTNGSRCRSNNHSHSLTTSQRNL</sequence>
<dbReference type="Pfam" id="PF18701">
    <property type="entry name" value="DUF5641"/>
    <property type="match status" value="1"/>
</dbReference>
<feature type="domain" description="DUF5641" evidence="2">
    <location>
        <begin position="154"/>
        <end position="232"/>
    </location>
</feature>